<dbReference type="GeneID" id="63687635"/>
<gene>
    <name evidence="2" type="ORF">DACRYDRAFT_21852</name>
</gene>
<dbReference type="PANTHER" id="PTHR21310">
    <property type="entry name" value="AMINOGLYCOSIDE PHOSPHOTRANSFERASE-RELATED-RELATED"/>
    <property type="match status" value="1"/>
</dbReference>
<sequence length="335" mass="37096">MMVMFAPPALRSQANFGEVYRKLRDSNSARVDPPITDPIMFPDWVRAYLDHTVPPTPSQSIPPHDAVDACVGPRLVSVGSPYGGHRVVRVAENVLVKANMPYASSEASTMRYVAARTSIRIPRFFGGDQTRIMMEEVGGCNLDTYIARMTPTQLHELSHLLKRYLDDLHGLKFHNAQLGQVDGQPFRNQTFGVGVLPSDAFQSLQAFNEWLDPLLVEALGSQGAADVIARLPKMDGRFLIHGDLQPKNIMVHFSNPDSSRSSMEIAIIDWGSAAIFPSRSWEWAGMVWGIGEMDYGGKWHVVLRTICPDLGEAKSPLRHEVDAVLKVRGALSSFS</sequence>
<dbReference type="Pfam" id="PF01636">
    <property type="entry name" value="APH"/>
    <property type="match status" value="1"/>
</dbReference>
<dbReference type="PANTHER" id="PTHR21310:SF15">
    <property type="entry name" value="AMINOGLYCOSIDE PHOSPHOTRANSFERASE DOMAIN-CONTAINING PROTEIN"/>
    <property type="match status" value="1"/>
</dbReference>
<dbReference type="OrthoDB" id="8300194at2759"/>
<keyword evidence="3" id="KW-1185">Reference proteome</keyword>
<evidence type="ECO:0000259" key="1">
    <source>
        <dbReference type="Pfam" id="PF01636"/>
    </source>
</evidence>
<dbReference type="SUPFAM" id="SSF56112">
    <property type="entry name" value="Protein kinase-like (PK-like)"/>
    <property type="match status" value="1"/>
</dbReference>
<accession>M5G3Z3</accession>
<dbReference type="Proteomes" id="UP000030653">
    <property type="component" value="Unassembled WGS sequence"/>
</dbReference>
<reference evidence="2 3" key="1">
    <citation type="journal article" date="2012" name="Science">
        <title>The Paleozoic origin of enzymatic lignin decomposition reconstructed from 31 fungal genomes.</title>
        <authorList>
            <person name="Floudas D."/>
            <person name="Binder M."/>
            <person name="Riley R."/>
            <person name="Barry K."/>
            <person name="Blanchette R.A."/>
            <person name="Henrissat B."/>
            <person name="Martinez A.T."/>
            <person name="Otillar R."/>
            <person name="Spatafora J.W."/>
            <person name="Yadav J.S."/>
            <person name="Aerts A."/>
            <person name="Benoit I."/>
            <person name="Boyd A."/>
            <person name="Carlson A."/>
            <person name="Copeland A."/>
            <person name="Coutinho P.M."/>
            <person name="de Vries R.P."/>
            <person name="Ferreira P."/>
            <person name="Findley K."/>
            <person name="Foster B."/>
            <person name="Gaskell J."/>
            <person name="Glotzer D."/>
            <person name="Gorecki P."/>
            <person name="Heitman J."/>
            <person name="Hesse C."/>
            <person name="Hori C."/>
            <person name="Igarashi K."/>
            <person name="Jurgens J.A."/>
            <person name="Kallen N."/>
            <person name="Kersten P."/>
            <person name="Kohler A."/>
            <person name="Kuees U."/>
            <person name="Kumar T.K.A."/>
            <person name="Kuo A."/>
            <person name="LaButti K."/>
            <person name="Larrondo L.F."/>
            <person name="Lindquist E."/>
            <person name="Ling A."/>
            <person name="Lombard V."/>
            <person name="Lucas S."/>
            <person name="Lundell T."/>
            <person name="Martin R."/>
            <person name="McLaughlin D.J."/>
            <person name="Morgenstern I."/>
            <person name="Morin E."/>
            <person name="Murat C."/>
            <person name="Nagy L.G."/>
            <person name="Nolan M."/>
            <person name="Ohm R.A."/>
            <person name="Patyshakuliyeva A."/>
            <person name="Rokas A."/>
            <person name="Ruiz-Duenas F.J."/>
            <person name="Sabat G."/>
            <person name="Salamov A."/>
            <person name="Samejima M."/>
            <person name="Schmutz J."/>
            <person name="Slot J.C."/>
            <person name="St John F."/>
            <person name="Stenlid J."/>
            <person name="Sun H."/>
            <person name="Sun S."/>
            <person name="Syed K."/>
            <person name="Tsang A."/>
            <person name="Wiebenga A."/>
            <person name="Young D."/>
            <person name="Pisabarro A."/>
            <person name="Eastwood D.C."/>
            <person name="Martin F."/>
            <person name="Cullen D."/>
            <person name="Grigoriev I.V."/>
            <person name="Hibbett D.S."/>
        </authorList>
    </citation>
    <scope>NUCLEOTIDE SEQUENCE [LARGE SCALE GENOMIC DNA]</scope>
    <source>
        <strain evidence="2 3">DJM-731 SS1</strain>
    </source>
</reference>
<dbReference type="HOGENOM" id="CLU_829051_0_0_1"/>
<proteinExistence type="predicted"/>
<dbReference type="InterPro" id="IPR051678">
    <property type="entry name" value="AGP_Transferase"/>
</dbReference>
<name>M5G3Z3_DACPD</name>
<organism evidence="2 3">
    <name type="scientific">Dacryopinax primogenitus (strain DJM 731)</name>
    <name type="common">Brown rot fungus</name>
    <dbReference type="NCBI Taxonomy" id="1858805"/>
    <lineage>
        <taxon>Eukaryota</taxon>
        <taxon>Fungi</taxon>
        <taxon>Dikarya</taxon>
        <taxon>Basidiomycota</taxon>
        <taxon>Agaricomycotina</taxon>
        <taxon>Dacrymycetes</taxon>
        <taxon>Dacrymycetales</taxon>
        <taxon>Dacrymycetaceae</taxon>
        <taxon>Dacryopinax</taxon>
    </lineage>
</organism>
<protein>
    <recommendedName>
        <fullName evidence="1">Aminoglycoside phosphotransferase domain-containing protein</fullName>
    </recommendedName>
</protein>
<dbReference type="InterPro" id="IPR011009">
    <property type="entry name" value="Kinase-like_dom_sf"/>
</dbReference>
<evidence type="ECO:0000313" key="2">
    <source>
        <dbReference type="EMBL" id="EJU02930.1"/>
    </source>
</evidence>
<dbReference type="InterPro" id="IPR002575">
    <property type="entry name" value="Aminoglycoside_PTrfase"/>
</dbReference>
<dbReference type="AlphaFoldDB" id="M5G3Z3"/>
<evidence type="ECO:0000313" key="3">
    <source>
        <dbReference type="Proteomes" id="UP000030653"/>
    </source>
</evidence>
<dbReference type="Gene3D" id="3.90.1200.10">
    <property type="match status" value="1"/>
</dbReference>
<dbReference type="EMBL" id="JH795861">
    <property type="protein sequence ID" value="EJU02930.1"/>
    <property type="molecule type" value="Genomic_DNA"/>
</dbReference>
<dbReference type="RefSeq" id="XP_040629824.1">
    <property type="nucleotide sequence ID" value="XM_040772573.1"/>
</dbReference>
<feature type="domain" description="Aminoglycoside phosphotransferase" evidence="1">
    <location>
        <begin position="85"/>
        <end position="274"/>
    </location>
</feature>